<evidence type="ECO:0000259" key="8">
    <source>
        <dbReference type="Pfam" id="PF18158"/>
    </source>
</evidence>
<dbReference type="Pfam" id="PF02770">
    <property type="entry name" value="Acyl-CoA_dh_M"/>
    <property type="match status" value="1"/>
</dbReference>
<dbReference type="Gene3D" id="2.40.110.20">
    <property type="match status" value="1"/>
</dbReference>
<keyword evidence="10" id="KW-1185">Reference proteome</keyword>
<dbReference type="Proteomes" id="UP000199700">
    <property type="component" value="Chromosome"/>
</dbReference>
<evidence type="ECO:0000256" key="3">
    <source>
        <dbReference type="ARBA" id="ARBA00022630"/>
    </source>
</evidence>
<dbReference type="Gene3D" id="6.10.250.600">
    <property type="match status" value="1"/>
</dbReference>
<proteinExistence type="inferred from homology"/>
<dbReference type="PANTHER" id="PTHR42707:SF2">
    <property type="entry name" value="ACD11 DEHYDROGENASE"/>
    <property type="match status" value="1"/>
</dbReference>
<keyword evidence="5" id="KW-0560">Oxidoreductase</keyword>
<feature type="domain" description="Adaptive response protein AidB N-terminal" evidence="8">
    <location>
        <begin position="7"/>
        <end position="158"/>
    </location>
</feature>
<reference evidence="9" key="1">
    <citation type="submission" date="2016-10" db="EMBL/GenBank/DDBJ databases">
        <authorList>
            <person name="Varghese N."/>
            <person name="Submissions S."/>
        </authorList>
    </citation>
    <scope>NUCLEOTIDE SEQUENCE [LARGE SCALE GENOMIC DNA]</scope>
    <source>
        <strain evidence="9">DSM 22082</strain>
    </source>
</reference>
<evidence type="ECO:0000256" key="4">
    <source>
        <dbReference type="ARBA" id="ARBA00022827"/>
    </source>
</evidence>
<evidence type="ECO:0000313" key="9">
    <source>
        <dbReference type="EMBL" id="SDS05994.1"/>
    </source>
</evidence>
<dbReference type="GO" id="GO:0003995">
    <property type="term" value="F:acyl-CoA dehydrogenase activity"/>
    <property type="evidence" value="ECO:0007669"/>
    <property type="project" value="InterPro"/>
</dbReference>
<gene>
    <name evidence="9" type="ORF">SAMN04489751_1131</name>
</gene>
<dbReference type="InterPro" id="IPR041504">
    <property type="entry name" value="AidB_N"/>
</dbReference>
<accession>A0A1H1P474</accession>
<dbReference type="InterPro" id="IPR052904">
    <property type="entry name" value="Acyl-CoA_dehydrogenase-like"/>
</dbReference>
<dbReference type="SUPFAM" id="SSF47203">
    <property type="entry name" value="Acyl-CoA dehydrogenase C-terminal domain-like"/>
    <property type="match status" value="1"/>
</dbReference>
<dbReference type="InterPro" id="IPR009100">
    <property type="entry name" value="AcylCoA_DH/oxidase_NM_dom_sf"/>
</dbReference>
<dbReference type="InterPro" id="IPR006089">
    <property type="entry name" value="Acyl-CoA_DH_CS"/>
</dbReference>
<dbReference type="InterPro" id="IPR006091">
    <property type="entry name" value="Acyl-CoA_Oxase/DH_mid-dom"/>
</dbReference>
<evidence type="ECO:0000259" key="7">
    <source>
        <dbReference type="Pfam" id="PF02770"/>
    </source>
</evidence>
<dbReference type="EMBL" id="LT629739">
    <property type="protein sequence ID" value="SDS05994.1"/>
    <property type="molecule type" value="Genomic_DNA"/>
</dbReference>
<dbReference type="SUPFAM" id="SSF56645">
    <property type="entry name" value="Acyl-CoA dehydrogenase NM domain-like"/>
    <property type="match status" value="1"/>
</dbReference>
<comment type="similarity">
    <text evidence="2 5">Belongs to the acyl-CoA dehydrogenase family.</text>
</comment>
<dbReference type="Pfam" id="PF00441">
    <property type="entry name" value="Acyl-CoA_dh_1"/>
    <property type="match status" value="1"/>
</dbReference>
<dbReference type="InterPro" id="IPR009075">
    <property type="entry name" value="AcylCo_DH/oxidase_C"/>
</dbReference>
<dbReference type="InterPro" id="IPR036250">
    <property type="entry name" value="AcylCo_DH-like_C"/>
</dbReference>
<name>A0A1H1P474_BRESA</name>
<comment type="cofactor">
    <cofactor evidence="1 5">
        <name>FAD</name>
        <dbReference type="ChEBI" id="CHEBI:57692"/>
    </cofactor>
</comment>
<dbReference type="PANTHER" id="PTHR42707">
    <property type="entry name" value="ACYL-COA DEHYDROGENASE"/>
    <property type="match status" value="1"/>
</dbReference>
<dbReference type="PROSITE" id="PS00073">
    <property type="entry name" value="ACYL_COA_DH_2"/>
    <property type="match status" value="1"/>
</dbReference>
<evidence type="ECO:0000259" key="6">
    <source>
        <dbReference type="Pfam" id="PF00441"/>
    </source>
</evidence>
<evidence type="ECO:0000256" key="5">
    <source>
        <dbReference type="RuleBase" id="RU362125"/>
    </source>
</evidence>
<evidence type="ECO:0000256" key="1">
    <source>
        <dbReference type="ARBA" id="ARBA00001974"/>
    </source>
</evidence>
<evidence type="ECO:0000256" key="2">
    <source>
        <dbReference type="ARBA" id="ARBA00009347"/>
    </source>
</evidence>
<feature type="domain" description="Acyl-CoA dehydrogenase/oxidase C-terminal" evidence="6">
    <location>
        <begin position="279"/>
        <end position="431"/>
    </location>
</feature>
<dbReference type="STRING" id="629680.SAMN04489751_1131"/>
<keyword evidence="4 5" id="KW-0274">FAD</keyword>
<feature type="domain" description="Acyl-CoA oxidase/dehydrogenase middle" evidence="7">
    <location>
        <begin position="169"/>
        <end position="267"/>
    </location>
</feature>
<dbReference type="Gene3D" id="1.20.140.10">
    <property type="entry name" value="Butyryl-CoA Dehydrogenase, subunit A, domain 3"/>
    <property type="match status" value="1"/>
</dbReference>
<evidence type="ECO:0000313" key="10">
    <source>
        <dbReference type="Proteomes" id="UP000199700"/>
    </source>
</evidence>
<dbReference type="Pfam" id="PF18158">
    <property type="entry name" value="AidB_N"/>
    <property type="match status" value="1"/>
</dbReference>
<sequence>MIREGTMNYVDLDPALQPLIESYLGTSDQELIAPVLTALGADAAQRLAPLADIADKNPPTLEQFNREGDRVDSIDYHHSYQELQKAAYEEYGLSALSHRGLHGWDDVPPHLVKYILSYVFVQAEFGLACPVSMTDAAARTLRKFGEGEEIAEAIERLISTDPNRRFTGAMFMTEIHAGTDIAQTETVAERDGENWALSGRKWFASNPDADIILTLARFPGGDDTTRGVGLFMLPKHRPDGSKNSYVIDRLKDKLGTRSMPSGEVTLDGAYAVQVGALERGFRQMAEMVNTSRLSNAMRATALMRRSVNEALAHARKRVVFGKALIEAPLMRMTLLPLQAEAEAALGLVFYAGDILQKADAGDASASAQIRVLTPLAKHYICKRARFVTGEAMEVRGGRGYIEEFPDARLVRDSHLGSIWEGSSNVIALDVLRCMRKQNTHQLLAETMTQKLNTITLAEAGPEIRELLTRWTAIVDRGDVILGAESYAAEALVGGYADDLAQLIMATLLLEQAGAEVTRDDNFRKLLVARTFIGSNVTADENAVVDTLTHFEDIVDGRMVARDAVFAEVVPTPAPVA</sequence>
<organism evidence="9 10">
    <name type="scientific">Brevibacterium sandarakinum</name>
    <dbReference type="NCBI Taxonomy" id="629680"/>
    <lineage>
        <taxon>Bacteria</taxon>
        <taxon>Bacillati</taxon>
        <taxon>Actinomycetota</taxon>
        <taxon>Actinomycetes</taxon>
        <taxon>Micrococcales</taxon>
        <taxon>Brevibacteriaceae</taxon>
        <taxon>Brevibacterium</taxon>
    </lineage>
</organism>
<keyword evidence="3 5" id="KW-0285">Flavoprotein</keyword>
<dbReference type="AlphaFoldDB" id="A0A1H1P474"/>
<protein>
    <submittedName>
        <fullName evidence="9">Acyl-CoA dehydrogenase</fullName>
    </submittedName>
</protein>